<feature type="transmembrane region" description="Helical" evidence="1">
    <location>
        <begin position="568"/>
        <end position="587"/>
    </location>
</feature>
<evidence type="ECO:0000313" key="4">
    <source>
        <dbReference type="Proteomes" id="UP000317646"/>
    </source>
</evidence>
<dbReference type="PANTHER" id="PTHR43179:SF7">
    <property type="entry name" value="RHAMNOSYLTRANSFERASE WBBL"/>
    <property type="match status" value="1"/>
</dbReference>
<feature type="transmembrane region" description="Helical" evidence="1">
    <location>
        <begin position="385"/>
        <end position="406"/>
    </location>
</feature>
<dbReference type="Gene3D" id="3.90.550.10">
    <property type="entry name" value="Spore Coat Polysaccharide Biosynthesis Protein SpsA, Chain A"/>
    <property type="match status" value="1"/>
</dbReference>
<name>A0A502HEK1_9BACT</name>
<evidence type="ECO:0000313" key="3">
    <source>
        <dbReference type="EMBL" id="TPG72102.1"/>
    </source>
</evidence>
<feature type="transmembrane region" description="Helical" evidence="1">
    <location>
        <begin position="330"/>
        <end position="349"/>
    </location>
</feature>
<dbReference type="SUPFAM" id="SSF53448">
    <property type="entry name" value="Nucleotide-diphospho-sugar transferases"/>
    <property type="match status" value="1"/>
</dbReference>
<keyword evidence="1" id="KW-0812">Transmembrane</keyword>
<dbReference type="InterPro" id="IPR001173">
    <property type="entry name" value="Glyco_trans_2-like"/>
</dbReference>
<gene>
    <name evidence="3" type="ORF">EAH73_02335</name>
</gene>
<evidence type="ECO:0000256" key="1">
    <source>
        <dbReference type="SAM" id="Phobius"/>
    </source>
</evidence>
<feature type="transmembrane region" description="Helical" evidence="1">
    <location>
        <begin position="294"/>
        <end position="315"/>
    </location>
</feature>
<keyword evidence="1" id="KW-1133">Transmembrane helix</keyword>
<protein>
    <submittedName>
        <fullName evidence="3">Glycosyltransferase</fullName>
    </submittedName>
</protein>
<dbReference type="CDD" id="cd04186">
    <property type="entry name" value="GT_2_like_c"/>
    <property type="match status" value="1"/>
</dbReference>
<sequence length="678" mass="73072">MSPAVVKLSVVVVSYNVSYFLEQALLSVRRAAEKLGAPVEVFVVDNNSADHSVAMVRARFPEVVLIENKHNPGFAKANNQALRRATGQYQLLLNPDTVVEEDTFRACCDFLDAHPAGGGLGVHMLDGQGHYLPESKRGLPTPAVALCKMLGLSRLLPNSRIFGRYHLGYLDKNQTHEVDVLSGAFMLLRRTALAQVGLLDEDYFMYGEDIDLSYRLTLGGWKNYYFPGARIIHYKGESTRRTSVNYVLVFYRAMVIFARKHFAPGPAGVVSLLINTAIWLRAGAAIAERFVRRAAPVLLDAGLVYGGIFLLKTYWEAHQKVPPGPYPPQFMRVAVPGYVAVWLASAYLSGGYSRPLKLGPLARGILVGTVLISAASNFLDAWRFSKALIVLGGAWALVALVARQVATHFAKYHNLRLGEPRPKNIAIVGSAAESQRVRQLLEAAAVPARVVGYVAVGPPAGGGLAAAAPLPGAPPAPAEALGELRQLPALVRLYALDELIFCGRDLPASQIIGLMLALPATPPVAYKILPEASAYIIGSSRKDAPGNYYALHSALNLHQPGPARAKRLLDALSAAALLLLGPLLVWFQADRQGFMHNAVAVLRGRATWVGLRHTPGPAQARPAVLSPADAAGGPLGVGAKRQLELLYAKNYAPGQDLGVLWRCWRRLGQALGPPAAEK</sequence>
<dbReference type="EMBL" id="RCYZ01000001">
    <property type="protein sequence ID" value="TPG72102.1"/>
    <property type="molecule type" value="Genomic_DNA"/>
</dbReference>
<dbReference type="GO" id="GO:0016740">
    <property type="term" value="F:transferase activity"/>
    <property type="evidence" value="ECO:0007669"/>
    <property type="project" value="UniProtKB-KW"/>
</dbReference>
<feature type="transmembrane region" description="Helical" evidence="1">
    <location>
        <begin position="361"/>
        <end position="379"/>
    </location>
</feature>
<keyword evidence="4" id="KW-1185">Reference proteome</keyword>
<dbReference type="Proteomes" id="UP000317646">
    <property type="component" value="Unassembled WGS sequence"/>
</dbReference>
<keyword evidence="3" id="KW-0808">Transferase</keyword>
<feature type="transmembrane region" description="Helical" evidence="1">
    <location>
        <begin position="262"/>
        <end position="282"/>
    </location>
</feature>
<evidence type="ECO:0000259" key="2">
    <source>
        <dbReference type="Pfam" id="PF00535"/>
    </source>
</evidence>
<dbReference type="AlphaFoldDB" id="A0A502HEK1"/>
<accession>A0A502HEK1</accession>
<feature type="domain" description="Glycosyltransferase 2-like" evidence="2">
    <location>
        <begin position="9"/>
        <end position="194"/>
    </location>
</feature>
<dbReference type="OrthoDB" id="9771846at2"/>
<comment type="caution">
    <text evidence="3">The sequence shown here is derived from an EMBL/GenBank/DDBJ whole genome shotgun (WGS) entry which is preliminary data.</text>
</comment>
<proteinExistence type="predicted"/>
<dbReference type="InterPro" id="IPR029044">
    <property type="entry name" value="Nucleotide-diphossugar_trans"/>
</dbReference>
<keyword evidence="1" id="KW-0472">Membrane</keyword>
<reference evidence="3 4" key="1">
    <citation type="journal article" date="2019" name="Environ. Microbiol.">
        <title>Species interactions and distinct microbial communities in high Arctic permafrost affected cryosols are associated with the CH4 and CO2 gas fluxes.</title>
        <authorList>
            <person name="Altshuler I."/>
            <person name="Hamel J."/>
            <person name="Turney S."/>
            <person name="Magnuson E."/>
            <person name="Levesque R."/>
            <person name="Greer C."/>
            <person name="Whyte L.G."/>
        </authorList>
    </citation>
    <scope>NUCLEOTIDE SEQUENCE [LARGE SCALE GENOMIC DNA]</scope>
    <source>
        <strain evidence="3 4">S9.2P</strain>
    </source>
</reference>
<dbReference type="PANTHER" id="PTHR43179">
    <property type="entry name" value="RHAMNOSYLTRANSFERASE WBBL"/>
    <property type="match status" value="1"/>
</dbReference>
<organism evidence="3 4">
    <name type="scientific">Hymenobacter nivis</name>
    <dbReference type="NCBI Taxonomy" id="1850093"/>
    <lineage>
        <taxon>Bacteria</taxon>
        <taxon>Pseudomonadati</taxon>
        <taxon>Bacteroidota</taxon>
        <taxon>Cytophagia</taxon>
        <taxon>Cytophagales</taxon>
        <taxon>Hymenobacteraceae</taxon>
        <taxon>Hymenobacter</taxon>
    </lineage>
</organism>
<dbReference type="Pfam" id="PF00535">
    <property type="entry name" value="Glycos_transf_2"/>
    <property type="match status" value="1"/>
</dbReference>